<sequence>MADRQRIGAQQVLSTPSPASDFERTHAALVRKLREHSQGSFALGSLNHVLHHEHALRPRDDPHVVDKKNRRKLIDPQHIADLGLLVGVNLEETAAVTVVLGNFLELRQHLLARPTPFGKHIDNDGDLGVEALLDRLIKLSCRHLRMLKLVCKRKAAKETKEFTFRTSPIVGAS</sequence>
<gene>
    <name evidence="2" type="ORF">CBRE1094_LOCUS24183</name>
</gene>
<dbReference type="EMBL" id="HBGU01044383">
    <property type="protein sequence ID" value="CAD9477319.1"/>
    <property type="molecule type" value="Transcribed_RNA"/>
</dbReference>
<protein>
    <submittedName>
        <fullName evidence="2">Uncharacterized protein</fullName>
    </submittedName>
</protein>
<accession>A0A7S2MDE3</accession>
<proteinExistence type="predicted"/>
<reference evidence="2" key="1">
    <citation type="submission" date="2021-01" db="EMBL/GenBank/DDBJ databases">
        <authorList>
            <person name="Corre E."/>
            <person name="Pelletier E."/>
            <person name="Niang G."/>
            <person name="Scheremetjew M."/>
            <person name="Finn R."/>
            <person name="Kale V."/>
            <person name="Holt S."/>
            <person name="Cochrane G."/>
            <person name="Meng A."/>
            <person name="Brown T."/>
            <person name="Cohen L."/>
        </authorList>
    </citation>
    <scope>NUCLEOTIDE SEQUENCE</scope>
    <source>
        <strain evidence="2">UTEX LB 985</strain>
    </source>
</reference>
<evidence type="ECO:0000256" key="1">
    <source>
        <dbReference type="SAM" id="MobiDB-lite"/>
    </source>
</evidence>
<dbReference type="AlphaFoldDB" id="A0A7S2MDE3"/>
<evidence type="ECO:0000313" key="2">
    <source>
        <dbReference type="EMBL" id="CAD9477319.1"/>
    </source>
</evidence>
<feature type="region of interest" description="Disordered" evidence="1">
    <location>
        <begin position="1"/>
        <end position="21"/>
    </location>
</feature>
<name>A0A7S2MDE3_9EUKA</name>
<organism evidence="2">
    <name type="scientific">Haptolina brevifila</name>
    <dbReference type="NCBI Taxonomy" id="156173"/>
    <lineage>
        <taxon>Eukaryota</taxon>
        <taxon>Haptista</taxon>
        <taxon>Haptophyta</taxon>
        <taxon>Prymnesiophyceae</taxon>
        <taxon>Prymnesiales</taxon>
        <taxon>Prymnesiaceae</taxon>
        <taxon>Haptolina</taxon>
    </lineage>
</organism>